<proteinExistence type="predicted"/>
<protein>
    <recommendedName>
        <fullName evidence="2">TOTE conflict system primase domain-containing protein</fullName>
    </recommendedName>
</protein>
<dbReference type="RefSeq" id="WP_376867749.1">
    <property type="nucleotide sequence ID" value="NZ_JBHRYB010000014.1"/>
</dbReference>
<evidence type="ECO:0000259" key="2">
    <source>
        <dbReference type="Pfam" id="PF22548"/>
    </source>
</evidence>
<name>A0ABV7VXY2_9GAMM</name>
<reference evidence="4" key="1">
    <citation type="journal article" date="2019" name="Int. J. Syst. Evol. Microbiol.">
        <title>The Global Catalogue of Microorganisms (GCM) 10K type strain sequencing project: providing services to taxonomists for standard genome sequencing and annotation.</title>
        <authorList>
            <consortium name="The Broad Institute Genomics Platform"/>
            <consortium name="The Broad Institute Genome Sequencing Center for Infectious Disease"/>
            <person name="Wu L."/>
            <person name="Ma J."/>
        </authorList>
    </citation>
    <scope>NUCLEOTIDE SEQUENCE [LARGE SCALE GENOMIC DNA]</scope>
    <source>
        <strain evidence="4">KCTC 42424</strain>
    </source>
</reference>
<feature type="coiled-coil region" evidence="1">
    <location>
        <begin position="10"/>
        <end position="37"/>
    </location>
</feature>
<feature type="domain" description="TOTE conflict system primase" evidence="2">
    <location>
        <begin position="51"/>
        <end position="168"/>
    </location>
</feature>
<gene>
    <name evidence="3" type="ORF">ACFOMG_14825</name>
</gene>
<keyword evidence="4" id="KW-1185">Reference proteome</keyword>
<evidence type="ECO:0000313" key="3">
    <source>
        <dbReference type="EMBL" id="MFC3681376.1"/>
    </source>
</evidence>
<accession>A0ABV7VXY2</accession>
<sequence length="170" mass="19671">MLKSDGFQSTAEIDARLAELEQEKKQLLALREQLQQPPSNTSDSPLYSPEQKIAIFRGLFRGRADFFANRWQNKQGRSGYSVACNNEWVQGICHKPRIKCQDCNHRQFTELNDQIIYRHLAGQQVVGLYPLMHDNTCYFLAADFDKGQWQEEVKAMSKACQNFELNMYSA</sequence>
<dbReference type="EMBL" id="JBHRYB010000014">
    <property type="protein sequence ID" value="MFC3681376.1"/>
    <property type="molecule type" value="Genomic_DNA"/>
</dbReference>
<evidence type="ECO:0000313" key="4">
    <source>
        <dbReference type="Proteomes" id="UP001595722"/>
    </source>
</evidence>
<organism evidence="3 4">
    <name type="scientific">Bacterioplanoides pacificum</name>
    <dbReference type="NCBI Taxonomy" id="1171596"/>
    <lineage>
        <taxon>Bacteria</taxon>
        <taxon>Pseudomonadati</taxon>
        <taxon>Pseudomonadota</taxon>
        <taxon>Gammaproteobacteria</taxon>
        <taxon>Oceanospirillales</taxon>
        <taxon>Oceanospirillaceae</taxon>
        <taxon>Bacterioplanoides</taxon>
    </lineage>
</organism>
<comment type="caution">
    <text evidence="3">The sequence shown here is derived from an EMBL/GenBank/DDBJ whole genome shotgun (WGS) entry which is preliminary data.</text>
</comment>
<keyword evidence="1" id="KW-0175">Coiled coil</keyword>
<dbReference type="InterPro" id="IPR054347">
    <property type="entry name" value="TOTE_primase"/>
</dbReference>
<dbReference type="Pfam" id="PF22548">
    <property type="entry name" value="AEP-TOTE"/>
    <property type="match status" value="1"/>
</dbReference>
<dbReference type="Proteomes" id="UP001595722">
    <property type="component" value="Unassembled WGS sequence"/>
</dbReference>
<evidence type="ECO:0000256" key="1">
    <source>
        <dbReference type="SAM" id="Coils"/>
    </source>
</evidence>